<comment type="cofactor">
    <cofactor evidence="4">
        <name>Zn(2+)</name>
        <dbReference type="ChEBI" id="CHEBI:29105"/>
    </cofactor>
</comment>
<dbReference type="Pfam" id="PF00834">
    <property type="entry name" value="Ribul_P_3_epim"/>
    <property type="match status" value="1"/>
</dbReference>
<evidence type="ECO:0000256" key="3">
    <source>
        <dbReference type="ARBA" id="ARBA00001941"/>
    </source>
</evidence>
<dbReference type="GeneID" id="42004508"/>
<evidence type="ECO:0000256" key="9">
    <source>
        <dbReference type="ARBA" id="ARBA00013920"/>
    </source>
</evidence>
<evidence type="ECO:0000256" key="12">
    <source>
        <dbReference type="ARBA" id="ARBA00023285"/>
    </source>
</evidence>
<comment type="catalytic activity">
    <reaction evidence="1 13">
        <text>D-ribulose 5-phosphate = D-xylulose 5-phosphate</text>
        <dbReference type="Rhea" id="RHEA:13677"/>
        <dbReference type="ChEBI" id="CHEBI:57737"/>
        <dbReference type="ChEBI" id="CHEBI:58121"/>
        <dbReference type="EC" id="5.1.3.1"/>
    </reaction>
</comment>
<evidence type="ECO:0000256" key="2">
    <source>
        <dbReference type="ARBA" id="ARBA00001936"/>
    </source>
</evidence>
<dbReference type="GO" id="GO:0006098">
    <property type="term" value="P:pentose-phosphate shunt"/>
    <property type="evidence" value="ECO:0007669"/>
    <property type="project" value="UniProtKB-UniPathway"/>
</dbReference>
<evidence type="ECO:0000256" key="4">
    <source>
        <dbReference type="ARBA" id="ARBA00001947"/>
    </source>
</evidence>
<dbReference type="InterPro" id="IPR026019">
    <property type="entry name" value="Ribul_P_3_epim"/>
</dbReference>
<feature type="binding site" evidence="16">
    <location>
        <begin position="145"/>
        <end position="148"/>
    </location>
    <ligand>
        <name>substrate</name>
    </ligand>
</feature>
<dbReference type="InterPro" id="IPR011060">
    <property type="entry name" value="RibuloseP-bd_barrel"/>
</dbReference>
<keyword evidence="12 15" id="KW-0170">Cobalt</keyword>
<evidence type="ECO:0000256" key="6">
    <source>
        <dbReference type="ARBA" id="ARBA00005016"/>
    </source>
</evidence>
<feature type="binding site" evidence="16">
    <location>
        <position position="69"/>
    </location>
    <ligand>
        <name>substrate</name>
    </ligand>
</feature>
<dbReference type="InterPro" id="IPR013785">
    <property type="entry name" value="Aldolase_TIM"/>
</dbReference>
<evidence type="ECO:0000256" key="13">
    <source>
        <dbReference type="PIRNR" id="PIRNR001461"/>
    </source>
</evidence>
<evidence type="ECO:0000256" key="8">
    <source>
        <dbReference type="ARBA" id="ARBA00013188"/>
    </source>
</evidence>
<keyword evidence="18" id="KW-1185">Reference proteome</keyword>
<feature type="binding site" evidence="15">
    <location>
        <position position="36"/>
    </location>
    <ligand>
        <name>a divalent metal cation</name>
        <dbReference type="ChEBI" id="CHEBI:60240"/>
    </ligand>
</feature>
<evidence type="ECO:0000256" key="16">
    <source>
        <dbReference type="PIRSR" id="PIRSR001461-3"/>
    </source>
</evidence>
<dbReference type="PIRSF" id="PIRSF001461">
    <property type="entry name" value="RPE"/>
    <property type="match status" value="1"/>
</dbReference>
<keyword evidence="13" id="KW-0119">Carbohydrate metabolism</keyword>
<evidence type="ECO:0000256" key="10">
    <source>
        <dbReference type="ARBA" id="ARBA00022723"/>
    </source>
</evidence>
<feature type="binding site" evidence="16">
    <location>
        <position position="176"/>
    </location>
    <ligand>
        <name>substrate</name>
    </ligand>
</feature>
<dbReference type="PANTHER" id="PTHR11749">
    <property type="entry name" value="RIBULOSE-5-PHOSPHATE-3-EPIMERASE"/>
    <property type="match status" value="1"/>
</dbReference>
<evidence type="ECO:0000313" key="18">
    <source>
        <dbReference type="Proteomes" id="UP000319731"/>
    </source>
</evidence>
<dbReference type="Gene3D" id="3.20.20.70">
    <property type="entry name" value="Aldolase class I"/>
    <property type="match status" value="1"/>
</dbReference>
<comment type="caution">
    <text evidence="17">The sequence shown here is derived from an EMBL/GenBank/DDBJ whole genome shotgun (WGS) entry which is preliminary data.</text>
</comment>
<evidence type="ECO:0000256" key="11">
    <source>
        <dbReference type="ARBA" id="ARBA00023235"/>
    </source>
</evidence>
<sequence>MSAPQPKIAPSMLSCDFACMADEARRMTDAGADYLHMDIMDGHFVPNITMGAPIIGALSKHNKVFMDCHMMVSEPEKWVNDFAKAGAAMYCFHIEATNNPSDLIDKIHAAGMKAGCGIKPKTDVSVVFPLADKLDQVLIMTVEPGFGGQSFMENCLEKVRILRAKYPHLDIEVDGGVAAGNIDKCTAAGANVIVAGTAIFSAASPSETISNFRESVLKNVTSKAMSSI</sequence>
<evidence type="ECO:0000256" key="14">
    <source>
        <dbReference type="PIRSR" id="PIRSR001461-1"/>
    </source>
</evidence>
<feature type="active site" description="Proton donor" evidence="14">
    <location>
        <position position="174"/>
    </location>
</feature>
<name>A0A507C940_9FUNG</name>
<proteinExistence type="inferred from homology"/>
<dbReference type="EC" id="5.1.3.1" evidence="8 13"/>
<gene>
    <name evidence="17" type="primary">RPE1</name>
    <name evidence="17" type="ORF">SmJEL517_g03283</name>
</gene>
<dbReference type="OrthoDB" id="1927044at2759"/>
<evidence type="ECO:0000256" key="5">
    <source>
        <dbReference type="ARBA" id="ARBA00001954"/>
    </source>
</evidence>
<comment type="cofactor">
    <cofactor evidence="3">
        <name>Co(2+)</name>
        <dbReference type="ChEBI" id="CHEBI:48828"/>
    </cofactor>
</comment>
<dbReference type="FunFam" id="3.20.20.70:FF:000171">
    <property type="entry name" value="Ribulose-phosphate 3-epimerase"/>
    <property type="match status" value="1"/>
</dbReference>
<dbReference type="NCBIfam" id="NF004076">
    <property type="entry name" value="PRK05581.1-4"/>
    <property type="match status" value="1"/>
</dbReference>
<dbReference type="CDD" id="cd00429">
    <property type="entry name" value="RPE"/>
    <property type="match status" value="1"/>
</dbReference>
<comment type="cofactor">
    <cofactor evidence="2">
        <name>Mn(2+)</name>
        <dbReference type="ChEBI" id="CHEBI:29035"/>
    </cofactor>
</comment>
<comment type="similarity">
    <text evidence="7 13">Belongs to the ribulose-phosphate 3-epimerase family.</text>
</comment>
<evidence type="ECO:0000256" key="15">
    <source>
        <dbReference type="PIRSR" id="PIRSR001461-2"/>
    </source>
</evidence>
<reference evidence="17 18" key="1">
    <citation type="journal article" date="2019" name="Sci. Rep.">
        <title>Comparative genomics of chytrid fungi reveal insights into the obligate biotrophic and pathogenic lifestyle of Synchytrium endobioticum.</title>
        <authorList>
            <person name="van de Vossenberg B.T.L.H."/>
            <person name="Warris S."/>
            <person name="Nguyen H.D.T."/>
            <person name="van Gent-Pelzer M.P.E."/>
            <person name="Joly D.L."/>
            <person name="van de Geest H.C."/>
            <person name="Bonants P.J.M."/>
            <person name="Smith D.S."/>
            <person name="Levesque C.A."/>
            <person name="van der Lee T.A.J."/>
        </authorList>
    </citation>
    <scope>NUCLEOTIDE SEQUENCE [LARGE SCALE GENOMIC DNA]</scope>
    <source>
        <strain evidence="17 18">JEL517</strain>
    </source>
</reference>
<dbReference type="PROSITE" id="PS01085">
    <property type="entry name" value="RIBUL_P_3_EPIMER_1"/>
    <property type="match status" value="1"/>
</dbReference>
<feature type="binding site" evidence="15">
    <location>
        <position position="38"/>
    </location>
    <ligand>
        <name>a divalent metal cation</name>
        <dbReference type="ChEBI" id="CHEBI:60240"/>
    </ligand>
</feature>
<dbReference type="GO" id="GO:0005975">
    <property type="term" value="P:carbohydrate metabolic process"/>
    <property type="evidence" value="ECO:0007669"/>
    <property type="project" value="InterPro"/>
</dbReference>
<dbReference type="InterPro" id="IPR000056">
    <property type="entry name" value="Ribul_P_3_epim-like"/>
</dbReference>
<dbReference type="SUPFAM" id="SSF51366">
    <property type="entry name" value="Ribulose-phoshate binding barrel"/>
    <property type="match status" value="1"/>
</dbReference>
<dbReference type="GO" id="GO:0004750">
    <property type="term" value="F:D-ribulose-phosphate 3-epimerase activity"/>
    <property type="evidence" value="ECO:0007669"/>
    <property type="project" value="UniProtKB-EC"/>
</dbReference>
<dbReference type="EMBL" id="QEAO01000016">
    <property type="protein sequence ID" value="TPX34025.1"/>
    <property type="molecule type" value="Genomic_DNA"/>
</dbReference>
<dbReference type="AlphaFoldDB" id="A0A507C940"/>
<feature type="active site" description="Proton acceptor" evidence="14">
    <location>
        <position position="38"/>
    </location>
</feature>
<comment type="cofactor">
    <cofactor evidence="15">
        <name>a divalent metal cation</name>
        <dbReference type="ChEBI" id="CHEBI:60240"/>
    </cofactor>
    <text evidence="15">Binds 1 divalent metal cation per subunit.</text>
</comment>
<protein>
    <recommendedName>
        <fullName evidence="9 13">Ribulose-phosphate 3-epimerase</fullName>
        <ecNumber evidence="8 13">5.1.3.1</ecNumber>
    </recommendedName>
</protein>
<comment type="pathway">
    <text evidence="6">Carbohydrate degradation; pentose phosphate pathway; D-xylulose 5-phosphate from D-ribulose 5-phosphate (non-oxidative stage): step 1/1.</text>
</comment>
<keyword evidence="11 13" id="KW-0413">Isomerase</keyword>
<feature type="binding site" evidence="16">
    <location>
        <position position="11"/>
    </location>
    <ligand>
        <name>substrate</name>
    </ligand>
</feature>
<keyword evidence="15" id="KW-0464">Manganese</keyword>
<keyword evidence="10 15" id="KW-0479">Metal-binding</keyword>
<dbReference type="Proteomes" id="UP000319731">
    <property type="component" value="Unassembled WGS sequence"/>
</dbReference>
<dbReference type="STRING" id="1806994.A0A507C940"/>
<feature type="binding site" evidence="15">
    <location>
        <position position="69"/>
    </location>
    <ligand>
        <name>a divalent metal cation</name>
        <dbReference type="ChEBI" id="CHEBI:60240"/>
    </ligand>
</feature>
<feature type="binding site" evidence="15">
    <location>
        <position position="174"/>
    </location>
    <ligand>
        <name>a divalent metal cation</name>
        <dbReference type="ChEBI" id="CHEBI:60240"/>
    </ligand>
</feature>
<organism evidence="17 18">
    <name type="scientific">Synchytrium microbalum</name>
    <dbReference type="NCBI Taxonomy" id="1806994"/>
    <lineage>
        <taxon>Eukaryota</taxon>
        <taxon>Fungi</taxon>
        <taxon>Fungi incertae sedis</taxon>
        <taxon>Chytridiomycota</taxon>
        <taxon>Chytridiomycota incertae sedis</taxon>
        <taxon>Chytridiomycetes</taxon>
        <taxon>Synchytriales</taxon>
        <taxon>Synchytriaceae</taxon>
        <taxon>Synchytrium</taxon>
    </lineage>
</organism>
<evidence type="ECO:0000256" key="7">
    <source>
        <dbReference type="ARBA" id="ARBA00009541"/>
    </source>
</evidence>
<dbReference type="NCBIfam" id="TIGR01163">
    <property type="entry name" value="rpe"/>
    <property type="match status" value="1"/>
</dbReference>
<dbReference type="HAMAP" id="MF_02227">
    <property type="entry name" value="RPE"/>
    <property type="match status" value="1"/>
</dbReference>
<comment type="cofactor">
    <cofactor evidence="5">
        <name>Fe(2+)</name>
        <dbReference type="ChEBI" id="CHEBI:29033"/>
    </cofactor>
</comment>
<accession>A0A507C940</accession>
<feature type="binding site" evidence="16">
    <location>
        <begin position="196"/>
        <end position="197"/>
    </location>
    <ligand>
        <name>substrate</name>
    </ligand>
</feature>
<dbReference type="PROSITE" id="PS01086">
    <property type="entry name" value="RIBUL_P_3_EPIMER_2"/>
    <property type="match status" value="1"/>
</dbReference>
<evidence type="ECO:0000313" key="17">
    <source>
        <dbReference type="EMBL" id="TPX34025.1"/>
    </source>
</evidence>
<dbReference type="RefSeq" id="XP_031024867.1">
    <property type="nucleotide sequence ID" value="XM_031169211.1"/>
</dbReference>
<keyword evidence="15" id="KW-0862">Zinc</keyword>
<dbReference type="GO" id="GO:0046872">
    <property type="term" value="F:metal ion binding"/>
    <property type="evidence" value="ECO:0007669"/>
    <property type="project" value="UniProtKB-KW"/>
</dbReference>
<evidence type="ECO:0000256" key="1">
    <source>
        <dbReference type="ARBA" id="ARBA00001782"/>
    </source>
</evidence>
<dbReference type="UniPathway" id="UPA00115">
    <property type="reaction ID" value="UER00411"/>
</dbReference>